<keyword evidence="1" id="KW-0472">Membrane</keyword>
<accession>A0ABX6YNG8</accession>
<keyword evidence="1" id="KW-0812">Transmembrane</keyword>
<protein>
    <recommendedName>
        <fullName evidence="4">LPXTG-motif cell wall anchor domain-containing protein</fullName>
    </recommendedName>
</protein>
<sequence>MFGFIITLLIIWLVLAVLGFVIKGLVWLAIIGIVLFVATLIWGFIRRSMANKNTP</sequence>
<dbReference type="Proteomes" id="UP000662814">
    <property type="component" value="Chromosome"/>
</dbReference>
<evidence type="ECO:0008006" key="4">
    <source>
        <dbReference type="Google" id="ProtNLM"/>
    </source>
</evidence>
<keyword evidence="3" id="KW-1185">Reference proteome</keyword>
<name>A0ABX6YNG8_9MICO</name>
<dbReference type="EMBL" id="CP061169">
    <property type="protein sequence ID" value="QPZ39840.1"/>
    <property type="molecule type" value="Genomic_DNA"/>
</dbReference>
<reference evidence="2 3" key="1">
    <citation type="submission" date="2020-12" db="EMBL/GenBank/DDBJ databases">
        <title>Microbacterium sp. HY060.</title>
        <authorList>
            <person name="Zhou J."/>
        </authorList>
    </citation>
    <scope>NUCLEOTIDE SEQUENCE [LARGE SCALE GENOMIC DNA]</scope>
    <source>
        <strain evidence="2 3">HY60</strain>
    </source>
</reference>
<proteinExistence type="predicted"/>
<evidence type="ECO:0000313" key="2">
    <source>
        <dbReference type="EMBL" id="QPZ39840.1"/>
    </source>
</evidence>
<evidence type="ECO:0000256" key="1">
    <source>
        <dbReference type="SAM" id="Phobius"/>
    </source>
</evidence>
<gene>
    <name evidence="2" type="ORF">HCR76_07380</name>
</gene>
<evidence type="ECO:0000313" key="3">
    <source>
        <dbReference type="Proteomes" id="UP000662814"/>
    </source>
</evidence>
<dbReference type="RefSeq" id="WP_166989610.1">
    <property type="nucleotide sequence ID" value="NZ_CP061169.1"/>
</dbReference>
<keyword evidence="1" id="KW-1133">Transmembrane helix</keyword>
<feature type="transmembrane region" description="Helical" evidence="1">
    <location>
        <begin position="26"/>
        <end position="45"/>
    </location>
</feature>
<organism evidence="2 3">
    <name type="scientific">Paramicrobacterium chengjingii</name>
    <dbReference type="NCBI Taxonomy" id="2769067"/>
    <lineage>
        <taxon>Bacteria</taxon>
        <taxon>Bacillati</taxon>
        <taxon>Actinomycetota</taxon>
        <taxon>Actinomycetes</taxon>
        <taxon>Micrococcales</taxon>
        <taxon>Microbacteriaceae</taxon>
        <taxon>Paramicrobacterium</taxon>
    </lineage>
</organism>